<dbReference type="InterPro" id="IPR036291">
    <property type="entry name" value="NAD(P)-bd_dom_sf"/>
</dbReference>
<evidence type="ECO:0000313" key="2">
    <source>
        <dbReference type="EMBL" id="RAI27477.1"/>
    </source>
</evidence>
<dbReference type="SUPFAM" id="SSF51735">
    <property type="entry name" value="NAD(P)-binding Rossmann-fold domains"/>
    <property type="match status" value="1"/>
</dbReference>
<evidence type="ECO:0000259" key="1">
    <source>
        <dbReference type="Pfam" id="PF01370"/>
    </source>
</evidence>
<dbReference type="InterPro" id="IPR001509">
    <property type="entry name" value="Epimerase_deHydtase"/>
</dbReference>
<dbReference type="AlphaFoldDB" id="A0A327JMC4"/>
<name>A0A327JMC4_9HYPH</name>
<dbReference type="Gene3D" id="3.40.50.720">
    <property type="entry name" value="NAD(P)-binding Rossmann-like Domain"/>
    <property type="match status" value="1"/>
</dbReference>
<protein>
    <recommendedName>
        <fullName evidence="1">NAD-dependent epimerase/dehydratase domain-containing protein</fullName>
    </recommendedName>
</protein>
<dbReference type="PANTHER" id="PTHR43245">
    <property type="entry name" value="BIFUNCTIONAL POLYMYXIN RESISTANCE PROTEIN ARNA"/>
    <property type="match status" value="1"/>
</dbReference>
<comment type="caution">
    <text evidence="2">The sequence shown here is derived from an EMBL/GenBank/DDBJ whole genome shotgun (WGS) entry which is preliminary data.</text>
</comment>
<dbReference type="InterPro" id="IPR050177">
    <property type="entry name" value="Lipid_A_modif_metabolic_enz"/>
</dbReference>
<dbReference type="PANTHER" id="PTHR43245:SF23">
    <property type="entry name" value="NAD(P)-BINDING DOMAIN-CONTAINING PROTEIN"/>
    <property type="match status" value="1"/>
</dbReference>
<feature type="domain" description="NAD-dependent epimerase/dehydratase" evidence="1">
    <location>
        <begin position="45"/>
        <end position="283"/>
    </location>
</feature>
<sequence length="372" mass="41372">MNTPFKPPHPAARSGDAAISKNALGIAAEAERFAARFGADRQRRVLIVGGAGYIGGPVASELLRHGVAVTNLDLLVYNHQSAMMGALPHPDYDFVFGDMGNPDDLDRALEDVTDVVILGGLVGDPITKKFPAEAHKVNDVAVETCIDHLNGRGLNKVIFVSTCSNYGLMDEGTLAREDSPLTPLSLYAESKVAIEKHLLSQEGKVDYSPTILRFATAFGLAPRMRFDLTVNEFTRELALDKELLVYDADTWRPYCHVSDFGRLIRHVLEFPVDEVAFEVFNAGSDANNHTKQSIVDLVLTRLPDRKVAYKSNSTDPRNYRVSFQKLHDKLGFECRYTVEDGIDEILWALDAHLLDEVEERRSFFGNYELTRS</sequence>
<dbReference type="Proteomes" id="UP000249299">
    <property type="component" value="Unassembled WGS sequence"/>
</dbReference>
<evidence type="ECO:0000313" key="3">
    <source>
        <dbReference type="Proteomes" id="UP000249299"/>
    </source>
</evidence>
<dbReference type="CDD" id="cd08946">
    <property type="entry name" value="SDR_e"/>
    <property type="match status" value="1"/>
</dbReference>
<reference evidence="2 3" key="1">
    <citation type="submission" date="2017-07" db="EMBL/GenBank/DDBJ databases">
        <title>Draft Genome Sequences of Select Purple Nonsulfur Bacteria.</title>
        <authorList>
            <person name="Lasarre B."/>
            <person name="Mckinlay J.B."/>
        </authorList>
    </citation>
    <scope>NUCLEOTIDE SEQUENCE [LARGE SCALE GENOMIC DNA]</scope>
    <source>
        <strain evidence="2 3">DSM 11290</strain>
    </source>
</reference>
<proteinExistence type="predicted"/>
<dbReference type="EMBL" id="NPEV01000018">
    <property type="protein sequence ID" value="RAI27477.1"/>
    <property type="molecule type" value="Genomic_DNA"/>
</dbReference>
<dbReference type="Pfam" id="PF01370">
    <property type="entry name" value="Epimerase"/>
    <property type="match status" value="1"/>
</dbReference>
<gene>
    <name evidence="2" type="ORF">CH339_10330</name>
</gene>
<accession>A0A327JMC4</accession>
<keyword evidence="3" id="KW-1185">Reference proteome</keyword>
<organism evidence="2 3">
    <name type="scientific">Rhodobium orientis</name>
    <dbReference type="NCBI Taxonomy" id="34017"/>
    <lineage>
        <taxon>Bacteria</taxon>
        <taxon>Pseudomonadati</taxon>
        <taxon>Pseudomonadota</taxon>
        <taxon>Alphaproteobacteria</taxon>
        <taxon>Hyphomicrobiales</taxon>
        <taxon>Rhodobiaceae</taxon>
        <taxon>Rhodobium</taxon>
    </lineage>
</organism>
<dbReference type="OrthoDB" id="7941325at2"/>
<dbReference type="RefSeq" id="WP_111434298.1">
    <property type="nucleotide sequence ID" value="NZ_JACIGG010000020.1"/>
</dbReference>